<comment type="caution">
    <text evidence="1">The sequence shown here is derived from an EMBL/GenBank/DDBJ whole genome shotgun (WGS) entry which is preliminary data.</text>
</comment>
<dbReference type="EMBL" id="CM042885">
    <property type="protein sequence ID" value="KAI4363723.1"/>
    <property type="molecule type" value="Genomic_DNA"/>
</dbReference>
<proteinExistence type="predicted"/>
<reference evidence="2" key="1">
    <citation type="journal article" date="2023" name="Front. Plant Sci.">
        <title>Chromosomal-level genome assembly of Melastoma candidum provides insights into trichome evolution.</title>
        <authorList>
            <person name="Zhong Y."/>
            <person name="Wu W."/>
            <person name="Sun C."/>
            <person name="Zou P."/>
            <person name="Liu Y."/>
            <person name="Dai S."/>
            <person name="Zhou R."/>
        </authorList>
    </citation>
    <scope>NUCLEOTIDE SEQUENCE [LARGE SCALE GENOMIC DNA]</scope>
</reference>
<evidence type="ECO:0000313" key="2">
    <source>
        <dbReference type="Proteomes" id="UP001057402"/>
    </source>
</evidence>
<gene>
    <name evidence="1" type="ORF">MLD38_019903</name>
</gene>
<name>A0ACB9QC89_9MYRT</name>
<organism evidence="1 2">
    <name type="scientific">Melastoma candidum</name>
    <dbReference type="NCBI Taxonomy" id="119954"/>
    <lineage>
        <taxon>Eukaryota</taxon>
        <taxon>Viridiplantae</taxon>
        <taxon>Streptophyta</taxon>
        <taxon>Embryophyta</taxon>
        <taxon>Tracheophyta</taxon>
        <taxon>Spermatophyta</taxon>
        <taxon>Magnoliopsida</taxon>
        <taxon>eudicotyledons</taxon>
        <taxon>Gunneridae</taxon>
        <taxon>Pentapetalae</taxon>
        <taxon>rosids</taxon>
        <taxon>malvids</taxon>
        <taxon>Myrtales</taxon>
        <taxon>Melastomataceae</taxon>
        <taxon>Melastomatoideae</taxon>
        <taxon>Melastomateae</taxon>
        <taxon>Melastoma</taxon>
    </lineage>
</organism>
<protein>
    <submittedName>
        <fullName evidence="1">Uncharacterized protein</fullName>
    </submittedName>
</protein>
<evidence type="ECO:0000313" key="1">
    <source>
        <dbReference type="EMBL" id="KAI4363723.1"/>
    </source>
</evidence>
<dbReference type="Proteomes" id="UP001057402">
    <property type="component" value="Chromosome 6"/>
</dbReference>
<keyword evidence="2" id="KW-1185">Reference proteome</keyword>
<accession>A0ACB9QC89</accession>
<sequence>MVDNNGYMHAVDWEVPSLSEAYVYELRVKSSGRRSSNGEKYTNIVWRMSMGRQENKTAVTTREECRGGLIEELRRKRTVRRMEGSRRPRERVTWSWQRKGLLPNRGRSWDTDRRMAADTRRRRTVHRGGEPVEIRGGK</sequence>